<dbReference type="Pfam" id="PF00487">
    <property type="entry name" value="FA_desaturase"/>
    <property type="match status" value="1"/>
</dbReference>
<keyword evidence="1" id="KW-0812">Transmembrane</keyword>
<gene>
    <name evidence="3" type="ORF">ACFPM8_12350</name>
</gene>
<feature type="transmembrane region" description="Helical" evidence="1">
    <location>
        <begin position="46"/>
        <end position="66"/>
    </location>
</feature>
<organism evidence="3 4">
    <name type="scientific">Paraherbaspirillum soli</name>
    <dbReference type="NCBI Taxonomy" id="631222"/>
    <lineage>
        <taxon>Bacteria</taxon>
        <taxon>Pseudomonadati</taxon>
        <taxon>Pseudomonadota</taxon>
        <taxon>Betaproteobacteria</taxon>
        <taxon>Burkholderiales</taxon>
        <taxon>Oxalobacteraceae</taxon>
        <taxon>Paraherbaspirillum</taxon>
    </lineage>
</organism>
<keyword evidence="1" id="KW-1133">Transmembrane helix</keyword>
<dbReference type="InterPro" id="IPR012171">
    <property type="entry name" value="Fatty_acid_desaturase"/>
</dbReference>
<feature type="domain" description="Fatty acid desaturase" evidence="2">
    <location>
        <begin position="46"/>
        <end position="294"/>
    </location>
</feature>
<sequence>MTKEEWLAIRQQLPDDTRIQWTQLLYIVDLCVLVAAWLIWLKAPVWIRPGALILAAIATIQIYLILHEAAHGSVSNKRRINDLVGHLCGWMIFLPFLPRRRYHMAHHAWTAHPLRDPENKNMIEKLSVMTEKQGRTLEFMWRHWIPMIAANHFIGNWRAPYQARAKGNHSPQIKKEIRFTYIYLAGYIAVAGLALTFHAGWQLFCFYFPVWISLLIMVEVLNLPHHAEAPLQAEDDDRLFFWDQESVSHDCGTLPIWSRFIILNFNLHIVHHAFPRVPWYHLSRARDLLAQQRDSVGPEPMDEWRYALKNRRRPLLTLMGHFFDRRSSSKTRPAEESQTTF</sequence>
<dbReference type="Proteomes" id="UP001596045">
    <property type="component" value="Unassembled WGS sequence"/>
</dbReference>
<evidence type="ECO:0000256" key="1">
    <source>
        <dbReference type="SAM" id="Phobius"/>
    </source>
</evidence>
<protein>
    <submittedName>
        <fullName evidence="3">Fatty acid desaturase family protein</fullName>
    </submittedName>
</protein>
<evidence type="ECO:0000259" key="2">
    <source>
        <dbReference type="Pfam" id="PF00487"/>
    </source>
</evidence>
<reference evidence="4" key="1">
    <citation type="journal article" date="2019" name="Int. J. Syst. Evol. Microbiol.">
        <title>The Global Catalogue of Microorganisms (GCM) 10K type strain sequencing project: providing services to taxonomists for standard genome sequencing and annotation.</title>
        <authorList>
            <consortium name="The Broad Institute Genomics Platform"/>
            <consortium name="The Broad Institute Genome Sequencing Center for Infectious Disease"/>
            <person name="Wu L."/>
            <person name="Ma J."/>
        </authorList>
    </citation>
    <scope>NUCLEOTIDE SEQUENCE [LARGE SCALE GENOMIC DNA]</scope>
    <source>
        <strain evidence="4">JCM 17066</strain>
    </source>
</reference>
<keyword evidence="1" id="KW-0472">Membrane</keyword>
<dbReference type="InterPro" id="IPR005804">
    <property type="entry name" value="FA_desaturase_dom"/>
</dbReference>
<keyword evidence="4" id="KW-1185">Reference proteome</keyword>
<dbReference type="RefSeq" id="WP_378997856.1">
    <property type="nucleotide sequence ID" value="NZ_JBHSMT010000023.1"/>
</dbReference>
<evidence type="ECO:0000313" key="4">
    <source>
        <dbReference type="Proteomes" id="UP001596045"/>
    </source>
</evidence>
<proteinExistence type="predicted"/>
<accession>A0ABW0MBD6</accession>
<evidence type="ECO:0000313" key="3">
    <source>
        <dbReference type="EMBL" id="MFC5474746.1"/>
    </source>
</evidence>
<dbReference type="PANTHER" id="PTHR19353:SF19">
    <property type="entry name" value="DELTA(5) FATTY ACID DESATURASE C-RELATED"/>
    <property type="match status" value="1"/>
</dbReference>
<feature type="transmembrane region" description="Helical" evidence="1">
    <location>
        <begin position="21"/>
        <end position="40"/>
    </location>
</feature>
<dbReference type="PANTHER" id="PTHR19353">
    <property type="entry name" value="FATTY ACID DESATURASE 2"/>
    <property type="match status" value="1"/>
</dbReference>
<dbReference type="EMBL" id="JBHSMT010000023">
    <property type="protein sequence ID" value="MFC5474746.1"/>
    <property type="molecule type" value="Genomic_DNA"/>
</dbReference>
<feature type="transmembrane region" description="Helical" evidence="1">
    <location>
        <begin position="180"/>
        <end position="200"/>
    </location>
</feature>
<comment type="caution">
    <text evidence="3">The sequence shown here is derived from an EMBL/GenBank/DDBJ whole genome shotgun (WGS) entry which is preliminary data.</text>
</comment>
<name>A0ABW0MBD6_9BURK</name>